<dbReference type="Pfam" id="PF00644">
    <property type="entry name" value="PARP"/>
    <property type="match status" value="1"/>
</dbReference>
<feature type="region of interest" description="Disordered" evidence="9">
    <location>
        <begin position="78"/>
        <end position="103"/>
    </location>
</feature>
<reference evidence="12 13" key="1">
    <citation type="submission" date="2022-01" db="EMBL/GenBank/DDBJ databases">
        <title>A chromosome-scale genome assembly of the false clownfish, Amphiprion ocellaris.</title>
        <authorList>
            <person name="Ryu T."/>
        </authorList>
    </citation>
    <scope>NUCLEOTIDE SEQUENCE [LARGE SCALE GENOMIC DNA]</scope>
</reference>
<dbReference type="InterPro" id="IPR057051">
    <property type="entry name" value="PARP14_RPM_1"/>
</dbReference>
<dbReference type="Gene3D" id="3.40.220.10">
    <property type="entry name" value="Leucine Aminopeptidase, subunit E, domain 1"/>
    <property type="match status" value="2"/>
</dbReference>
<dbReference type="SUPFAM" id="SSF56399">
    <property type="entry name" value="ADP-ribosylation"/>
    <property type="match status" value="1"/>
</dbReference>
<sequence length="1374" mass="151980">MDEFQHSLYFEAKDLTDREKEKIRRYFQKRRESGGGECGNIENVRSNIYKISFKEKEDQERVLQRKFHVVSLPDGEQHLTVSRTSSPQAPDQPSTSQSQTSTKVSTKGLEKIFNIDIFLLFYLRDNPKASKLLTKQLSSIGCTVKLDFDEEEAVVMGDIEKGPGGAFGGAAEKWELQVDQVFMGLIESYLCYHVLDPKQVKMLLHDPFFATDDVKVYKESGYAVVVGEVDVVKEKIAALEKSLPIQKNLPVVEKQFKLVEEEFSREMRAHFPEVTIFRQSGMITLEGLDKEVQSAAAKLDELIKKIKEKRVQVSTALMTFLTSSGAISKYQTRFQQSLRNPVSLDVGSDLVLSSLSCDALEEAAAAVLRDVNVATVELQGAAAVAPDLDRLKEILIKAKNDANLSELKVDVSFIPGPSGTTKVQLVGYSDIVNALKEVLCDYHMNQVVTQEVLNLSNPELVDCFDKILALISMKQTKVTLKASHFPNPCVLLSGPRCHVQEAKQALMAALATLTSNTLVLDGPGAQRYFQTGGKVSKELVETSCQVVIREQQGVHSPNVQTRQGSIGSPSSITPSTSLSNTAGTPVVNKTNLKVTIGNLEDEQVNVLVVPMIGKQLNSTKMGSSLLNKAGSTLKAKFDSAAANCAVAPGDVLQVDGPPSLGCSKIFFAECLPWDGVRGTSLQALNNGLKKCLDICVQKCFSSMAFPVIGPGIVLKFPLREAVQVLTENIRQFGLSASSGSLSNIHVVIKPGYPDSEECYHEVFKRLSSSMNQGGRAIFRSLTSDLDDITMTLMGGVKLQVVFGDITNETTDVVVNTTDFKTFDRDGVCKDILTVAGPVVEAKLRAANVSRGEVFVSGPGQFPCKDIFHVCGQQDAGLIEELVGSIIYYCETCGYKSVAIPAICAGAGKLDPGVVADAILRGIKVEMSSGSIQSLTNIRLILIKINVYLAFKEEVMQTFSAVVMQKALLPQLPQVQQQQPPPPVTADLNMLHTSSASQQSVFLFLGLSRKDVDDAMEKLKNLYQAQCSIHTIRREELTNLTHDDMQYLMHMVETEGLYVKKDASGSLTVSGLKDGVNQARQIVNEAVHSNLRKEVRVREEEDLYSRVTWCMQGHNGNWERLPKTANHHLENKDVLTGIVDAQGITWKVDLQKMEASTSIVGLKRKLKRLENVEDFALPLYWDSMTANEGTKVVTLEPSTTEYRTVKEAFKRTVPKAVLKIQRLQNVHLRRTYEAQKKHISDKNRQRGGAREMHLYHGTTKDNCDSIMKTGFNRRFAGQNATAYGCGTYFALNASYSADPRYSRPADDGSQLMFVARVLTGFYTQGHNTMRVPPQVEGSQEDHDRYDSVVDRIEYPSMYVVFHDNQAYPDYLITFQ</sequence>
<feature type="region of interest" description="Disordered" evidence="9">
    <location>
        <begin position="555"/>
        <end position="584"/>
    </location>
</feature>
<dbReference type="PROSITE" id="PS51059">
    <property type="entry name" value="PARP_CATALYTIC"/>
    <property type="match status" value="1"/>
</dbReference>
<evidence type="ECO:0000313" key="12">
    <source>
        <dbReference type="Ensembl" id="ENSAOCP00000075781.1"/>
    </source>
</evidence>
<dbReference type="InterPro" id="IPR052056">
    <property type="entry name" value="Mono-ARTD/PARP"/>
</dbReference>
<dbReference type="PANTHER" id="PTHR14453:SF107">
    <property type="entry name" value="POLY [ADP-RIBOSE] POLYMERASE"/>
    <property type="match status" value="1"/>
</dbReference>
<evidence type="ECO:0000256" key="6">
    <source>
        <dbReference type="ARBA" id="ARBA00024347"/>
    </source>
</evidence>
<evidence type="ECO:0000259" key="11">
    <source>
        <dbReference type="PROSITE" id="PS51154"/>
    </source>
</evidence>
<accession>A0AAQ6AGJ8</accession>
<dbReference type="KEGG" id="aoce:111580196"/>
<dbReference type="GO" id="GO:0005737">
    <property type="term" value="C:cytoplasm"/>
    <property type="evidence" value="ECO:0007669"/>
    <property type="project" value="TreeGrafter"/>
</dbReference>
<evidence type="ECO:0000256" key="3">
    <source>
        <dbReference type="ARBA" id="ARBA00022679"/>
    </source>
</evidence>
<dbReference type="SUPFAM" id="SSF52949">
    <property type="entry name" value="Macro domain-like"/>
    <property type="match status" value="2"/>
</dbReference>
<reference evidence="12" key="3">
    <citation type="submission" date="2025-09" db="UniProtKB">
        <authorList>
            <consortium name="Ensembl"/>
        </authorList>
    </citation>
    <scope>IDENTIFICATION</scope>
</reference>
<dbReference type="PROSITE" id="PS51154">
    <property type="entry name" value="MACRO"/>
    <property type="match status" value="2"/>
</dbReference>
<feature type="compositionally biased region" description="Low complexity" evidence="9">
    <location>
        <begin position="84"/>
        <end position="102"/>
    </location>
</feature>
<keyword evidence="3 7" id="KW-0808">Transferase</keyword>
<dbReference type="GO" id="GO:0005634">
    <property type="term" value="C:nucleus"/>
    <property type="evidence" value="ECO:0007669"/>
    <property type="project" value="UniProtKB-SubCell"/>
</dbReference>
<dbReference type="Gene3D" id="3.30.70.330">
    <property type="match status" value="1"/>
</dbReference>
<dbReference type="GO" id="GO:0010629">
    <property type="term" value="P:negative regulation of gene expression"/>
    <property type="evidence" value="ECO:0007669"/>
    <property type="project" value="TreeGrafter"/>
</dbReference>
<keyword evidence="2 7" id="KW-0328">Glycosyltransferase</keyword>
<evidence type="ECO:0000313" key="13">
    <source>
        <dbReference type="Proteomes" id="UP001501940"/>
    </source>
</evidence>
<dbReference type="Ensembl" id="ENSAOCT00000068041.1">
    <property type="protein sequence ID" value="ENSAOCP00000075781.1"/>
    <property type="gene ID" value="ENSAOCG00000025311.1"/>
</dbReference>
<dbReference type="GeneID" id="111580196"/>
<dbReference type="FunFam" id="3.90.228.10:FF:000008">
    <property type="entry name" value="Poly [ADP-ribose] polymerase"/>
    <property type="match status" value="1"/>
</dbReference>
<dbReference type="RefSeq" id="XP_023143598.2">
    <property type="nucleotide sequence ID" value="XM_023287830.3"/>
</dbReference>
<organism evidence="12 13">
    <name type="scientific">Amphiprion ocellaris</name>
    <name type="common">Clown anemonefish</name>
    <dbReference type="NCBI Taxonomy" id="80972"/>
    <lineage>
        <taxon>Eukaryota</taxon>
        <taxon>Metazoa</taxon>
        <taxon>Chordata</taxon>
        <taxon>Craniata</taxon>
        <taxon>Vertebrata</taxon>
        <taxon>Euteleostomi</taxon>
        <taxon>Actinopterygii</taxon>
        <taxon>Neopterygii</taxon>
        <taxon>Teleostei</taxon>
        <taxon>Neoteleostei</taxon>
        <taxon>Acanthomorphata</taxon>
        <taxon>Ovalentaria</taxon>
        <taxon>Pomacentridae</taxon>
        <taxon>Amphiprion</taxon>
    </lineage>
</organism>
<feature type="compositionally biased region" description="Low complexity" evidence="9">
    <location>
        <begin position="564"/>
        <end position="577"/>
    </location>
</feature>
<dbReference type="InterPro" id="IPR002589">
    <property type="entry name" value="Macro_dom"/>
</dbReference>
<evidence type="ECO:0000256" key="2">
    <source>
        <dbReference type="ARBA" id="ARBA00022676"/>
    </source>
</evidence>
<evidence type="ECO:0000256" key="1">
    <source>
        <dbReference type="ARBA" id="ARBA00004123"/>
    </source>
</evidence>
<dbReference type="GO" id="GO:0070212">
    <property type="term" value="P:protein poly-ADP-ribosylation"/>
    <property type="evidence" value="ECO:0007669"/>
    <property type="project" value="TreeGrafter"/>
</dbReference>
<dbReference type="GO" id="GO:1990404">
    <property type="term" value="F:NAD+-protein mono-ADP-ribosyltransferase activity"/>
    <property type="evidence" value="ECO:0007669"/>
    <property type="project" value="TreeGrafter"/>
</dbReference>
<keyword evidence="4 7" id="KW-0520">NAD</keyword>
<protein>
    <recommendedName>
        <fullName evidence="7">Poly [ADP-ribose] polymerase</fullName>
        <shortName evidence="7">PARP</shortName>
        <ecNumber evidence="7">2.4.2.-</ecNumber>
    </recommendedName>
</protein>
<dbReference type="InterPro" id="IPR043472">
    <property type="entry name" value="Macro_dom-like"/>
</dbReference>
<dbReference type="CTD" id="101885359"/>
<comment type="subcellular location">
    <subcellularLocation>
        <location evidence="1">Nucleus</location>
    </subcellularLocation>
</comment>
<dbReference type="InterPro" id="IPR012317">
    <property type="entry name" value="Poly(ADP-ribose)pol_cat_dom"/>
</dbReference>
<dbReference type="GeneTree" id="ENSGT00940000154311"/>
<feature type="domain" description="Macro" evidence="11">
    <location>
        <begin position="785"/>
        <end position="958"/>
    </location>
</feature>
<keyword evidence="13" id="KW-1185">Reference proteome</keyword>
<keyword evidence="5" id="KW-0539">Nucleus</keyword>
<proteinExistence type="inferred from homology"/>
<dbReference type="EC" id="2.4.2.-" evidence="7"/>
<comment type="similarity">
    <text evidence="6">Belongs to the ARTD/PARP family.</text>
</comment>
<dbReference type="PANTHER" id="PTHR14453">
    <property type="entry name" value="PARP/ZINC FINGER CCCH TYPE DOMAIN CONTAINING PROTEIN"/>
    <property type="match status" value="1"/>
</dbReference>
<dbReference type="Proteomes" id="UP001501940">
    <property type="component" value="Chromosome 23"/>
</dbReference>
<dbReference type="Gene3D" id="3.90.228.10">
    <property type="match status" value="1"/>
</dbReference>
<evidence type="ECO:0000256" key="9">
    <source>
        <dbReference type="SAM" id="MobiDB-lite"/>
    </source>
</evidence>
<evidence type="ECO:0000256" key="5">
    <source>
        <dbReference type="ARBA" id="ARBA00023242"/>
    </source>
</evidence>
<name>A0AAQ6AGJ8_AMPOC</name>
<keyword evidence="8" id="KW-0175">Coiled coil</keyword>
<reference evidence="12" key="2">
    <citation type="submission" date="2025-08" db="UniProtKB">
        <authorList>
            <consortium name="Ensembl"/>
        </authorList>
    </citation>
    <scope>IDENTIFICATION</scope>
</reference>
<dbReference type="GO" id="GO:0003714">
    <property type="term" value="F:transcription corepressor activity"/>
    <property type="evidence" value="ECO:0007669"/>
    <property type="project" value="TreeGrafter"/>
</dbReference>
<dbReference type="GO" id="GO:0003950">
    <property type="term" value="F:NAD+ poly-ADP-ribosyltransferase activity"/>
    <property type="evidence" value="ECO:0007669"/>
    <property type="project" value="UniProtKB-UniRule"/>
</dbReference>
<dbReference type="InterPro" id="IPR012677">
    <property type="entry name" value="Nucleotide-bd_a/b_plait_sf"/>
</dbReference>
<feature type="coiled-coil region" evidence="8">
    <location>
        <begin position="285"/>
        <end position="312"/>
    </location>
</feature>
<dbReference type="SMART" id="SM00506">
    <property type="entry name" value="A1pp"/>
    <property type="match status" value="1"/>
</dbReference>
<evidence type="ECO:0000259" key="10">
    <source>
        <dbReference type="PROSITE" id="PS51059"/>
    </source>
</evidence>
<evidence type="ECO:0000256" key="4">
    <source>
        <dbReference type="ARBA" id="ARBA00023027"/>
    </source>
</evidence>
<dbReference type="Pfam" id="PF23222">
    <property type="entry name" value="RRM_PARP14_1"/>
    <property type="match status" value="1"/>
</dbReference>
<evidence type="ECO:0000256" key="8">
    <source>
        <dbReference type="SAM" id="Coils"/>
    </source>
</evidence>
<dbReference type="CDD" id="cd01439">
    <property type="entry name" value="TCCD_inducible_PARP_like"/>
    <property type="match status" value="1"/>
</dbReference>
<feature type="domain" description="PARP catalytic" evidence="10">
    <location>
        <begin position="1176"/>
        <end position="1374"/>
    </location>
</feature>
<feature type="domain" description="Macro" evidence="11">
    <location>
        <begin position="579"/>
        <end position="767"/>
    </location>
</feature>
<dbReference type="Pfam" id="PF01661">
    <property type="entry name" value="Macro"/>
    <property type="match status" value="1"/>
</dbReference>
<evidence type="ECO:0000256" key="7">
    <source>
        <dbReference type="RuleBase" id="RU362114"/>
    </source>
</evidence>